<feature type="domain" description="Cytochrome c" evidence="6">
    <location>
        <begin position="43"/>
        <end position="140"/>
    </location>
</feature>
<dbReference type="PROSITE" id="PS51007">
    <property type="entry name" value="CYTC"/>
    <property type="match status" value="1"/>
</dbReference>
<reference evidence="8" key="1">
    <citation type="submission" date="2017-06" db="EMBL/GenBank/DDBJ databases">
        <title>Genome analysis of Fimbriiglobus ruber SP5, the first member of the order Planctomycetales with confirmed chitinolytic capability.</title>
        <authorList>
            <person name="Ravin N.V."/>
            <person name="Rakitin A.L."/>
            <person name="Ivanova A.A."/>
            <person name="Beletsky A.V."/>
            <person name="Kulichevskaya I.S."/>
            <person name="Mardanov A.V."/>
            <person name="Dedysh S.N."/>
        </authorList>
    </citation>
    <scope>NUCLEOTIDE SEQUENCE [LARGE SCALE GENOMIC DNA]</scope>
    <source>
        <strain evidence="8">SP5</strain>
    </source>
</reference>
<evidence type="ECO:0000256" key="3">
    <source>
        <dbReference type="PROSITE-ProRule" id="PRU00433"/>
    </source>
</evidence>
<dbReference type="InterPro" id="IPR011429">
    <property type="entry name" value="Cyt_c_Planctomycete-type"/>
</dbReference>
<sequence>MLSPPQLSRTTSPPKRLPRTVRFLAIVLFGITTAVSARATDPTPSKEGVEFFEKKIRPVLSRQCYECHSGSVQARGGLRLDTREGIQIGGQRGPALNLDKPEESQLLLALSHTQRPRMPPAGKLDDGLIADFTAWVKMGAPDPRVATARKVPGEEIDLAKARKEGWVYQPPKKPAVPDEGKDWAWSPIDQFVRAKQANGIHPVADAPPLVWLRRVTYDLVGLPPTVDQIADIEKDSSRAAREKIVDKLLASAQFGERWGRHWLDIARYAESTGKERNFIYPQAWRYRDYVIDAFSQDKPYDRFLREQIAGDLLPADSPAERDRNRIATGYLALGPKGMNDRNRESFVLDIADEQIENVGRGVLALSIGCARCHEHKFDPIRMSDYYALAGIFRSSETRAGVMNRQFQAGRADLLLPLLNVSTVVVDPKLTAEIAVAEKDVAARREALGLPNFGAVGAPTGQPGQPGRPARPTAAPTGPPGQAVRSAANGQAEVDPKRVALLDEFRKANDRLFALQTKAGRTGELTLAAGVVDRPDPHDIPIRHRGEVDQFGPIVHRGFPKVIEIANPPGIDDKESGRRQLADWLTRPDHPLTSRVIVNRIWAKLLGVGIVPTLDDFGDQGQKPTHPELLDFLAVRLIERGWSVKTAIKEIVLTRTYQLSGADDAGNLAKDEANVFLWRWNRKRLDAESLRDTTLVATGQLDLNRPVGSPVGQLGLRELGTNTDFGPIQTPSRHRSVYLPVVRHKSPEPLALFDLPDPSLVVGQRETTTSPGQALYLLNSPFSLTQARHLAKKLLDIKDADDSARVERAFLAVLARKPTSVERDRVLKFLAEWPTKSADTSEARELAAWTSFAQALLALPEFRYLF</sequence>
<dbReference type="AlphaFoldDB" id="A0A225DGV9"/>
<keyword evidence="3" id="KW-0349">Heme</keyword>
<dbReference type="GO" id="GO:0020037">
    <property type="term" value="F:heme binding"/>
    <property type="evidence" value="ECO:0007669"/>
    <property type="project" value="InterPro"/>
</dbReference>
<organism evidence="7 8">
    <name type="scientific">Fimbriiglobus ruber</name>
    <dbReference type="NCBI Taxonomy" id="1908690"/>
    <lineage>
        <taxon>Bacteria</taxon>
        <taxon>Pseudomonadati</taxon>
        <taxon>Planctomycetota</taxon>
        <taxon>Planctomycetia</taxon>
        <taxon>Gemmatales</taxon>
        <taxon>Gemmataceae</taxon>
        <taxon>Fimbriiglobus</taxon>
    </lineage>
</organism>
<dbReference type="PANTHER" id="PTHR35889:SF3">
    <property type="entry name" value="F-BOX DOMAIN-CONTAINING PROTEIN"/>
    <property type="match status" value="1"/>
</dbReference>
<dbReference type="Pfam" id="PF07635">
    <property type="entry name" value="PSCyt1"/>
    <property type="match status" value="1"/>
</dbReference>
<name>A0A225DGV9_9BACT</name>
<gene>
    <name evidence="7" type="ORF">FRUB_05112</name>
</gene>
<feature type="chain" id="PRO_5012375280" description="Cytochrome c domain-containing protein" evidence="5">
    <location>
        <begin position="40"/>
        <end position="865"/>
    </location>
</feature>
<proteinExistence type="predicted"/>
<keyword evidence="8" id="KW-1185">Reference proteome</keyword>
<keyword evidence="5" id="KW-0732">Signal</keyword>
<dbReference type="PANTHER" id="PTHR35889">
    <property type="entry name" value="CYCLOINULO-OLIGOSACCHARIDE FRUCTANOTRANSFERASE-RELATED"/>
    <property type="match status" value="1"/>
</dbReference>
<feature type="compositionally biased region" description="Low complexity" evidence="4">
    <location>
        <begin position="453"/>
        <end position="483"/>
    </location>
</feature>
<dbReference type="GO" id="GO:0046872">
    <property type="term" value="F:metal ion binding"/>
    <property type="evidence" value="ECO:0007669"/>
    <property type="project" value="UniProtKB-KW"/>
</dbReference>
<evidence type="ECO:0000313" key="7">
    <source>
        <dbReference type="EMBL" id="OWK40193.1"/>
    </source>
</evidence>
<evidence type="ECO:0000256" key="1">
    <source>
        <dbReference type="ARBA" id="ARBA00022723"/>
    </source>
</evidence>
<keyword evidence="1 3" id="KW-0479">Metal-binding</keyword>
<keyword evidence="2 3" id="KW-0408">Iron</keyword>
<evidence type="ECO:0000259" key="6">
    <source>
        <dbReference type="PROSITE" id="PS51007"/>
    </source>
</evidence>
<protein>
    <recommendedName>
        <fullName evidence="6">Cytochrome c domain-containing protein</fullName>
    </recommendedName>
</protein>
<evidence type="ECO:0000256" key="4">
    <source>
        <dbReference type="SAM" id="MobiDB-lite"/>
    </source>
</evidence>
<dbReference type="EMBL" id="NIDE01000008">
    <property type="protein sequence ID" value="OWK40193.1"/>
    <property type="molecule type" value="Genomic_DNA"/>
</dbReference>
<dbReference type="InterPro" id="IPR009056">
    <property type="entry name" value="Cyt_c-like_dom"/>
</dbReference>
<dbReference type="Pfam" id="PF07583">
    <property type="entry name" value="PSCyt2"/>
    <property type="match status" value="1"/>
</dbReference>
<evidence type="ECO:0000256" key="2">
    <source>
        <dbReference type="ARBA" id="ARBA00023004"/>
    </source>
</evidence>
<evidence type="ECO:0000313" key="8">
    <source>
        <dbReference type="Proteomes" id="UP000214646"/>
    </source>
</evidence>
<feature type="signal peptide" evidence="5">
    <location>
        <begin position="1"/>
        <end position="39"/>
    </location>
</feature>
<dbReference type="GO" id="GO:0009055">
    <property type="term" value="F:electron transfer activity"/>
    <property type="evidence" value="ECO:0007669"/>
    <property type="project" value="InterPro"/>
</dbReference>
<dbReference type="Pfam" id="PF07587">
    <property type="entry name" value="PSD1"/>
    <property type="match status" value="1"/>
</dbReference>
<evidence type="ECO:0000256" key="5">
    <source>
        <dbReference type="SAM" id="SignalP"/>
    </source>
</evidence>
<dbReference type="InterPro" id="IPR022655">
    <property type="entry name" value="DUF1553"/>
</dbReference>
<dbReference type="InterPro" id="IPR011444">
    <property type="entry name" value="DUF1549"/>
</dbReference>
<comment type="caution">
    <text evidence="7">The sequence shown here is derived from an EMBL/GenBank/DDBJ whole genome shotgun (WGS) entry which is preliminary data.</text>
</comment>
<feature type="region of interest" description="Disordered" evidence="4">
    <location>
        <begin position="452"/>
        <end position="491"/>
    </location>
</feature>
<dbReference type="Proteomes" id="UP000214646">
    <property type="component" value="Unassembled WGS sequence"/>
</dbReference>
<accession>A0A225DGV9</accession>